<dbReference type="GO" id="GO:0006081">
    <property type="term" value="P:aldehyde metabolic process"/>
    <property type="evidence" value="ECO:0007669"/>
    <property type="project" value="InterPro"/>
</dbReference>
<dbReference type="Proteomes" id="UP000078387">
    <property type="component" value="Unassembled WGS sequence"/>
</dbReference>
<evidence type="ECO:0000256" key="4">
    <source>
        <dbReference type="PIRSR" id="PIRSR036492-1"/>
    </source>
</evidence>
<evidence type="ECO:0000256" key="7">
    <source>
        <dbReference type="SAM" id="Phobius"/>
    </source>
</evidence>
<dbReference type="VEuPathDB" id="AmoebaDB:EHI7A_063350"/>
<evidence type="ECO:0000256" key="5">
    <source>
        <dbReference type="PROSITE-ProRule" id="PRU10007"/>
    </source>
</evidence>
<evidence type="ECO:0000256" key="3">
    <source>
        <dbReference type="PIRNR" id="PIRNR036492"/>
    </source>
</evidence>
<dbReference type="PANTHER" id="PTHR43570:SF16">
    <property type="entry name" value="ALDEHYDE DEHYDROGENASE TYPE III, ISOFORM Q"/>
    <property type="match status" value="1"/>
</dbReference>
<evidence type="ECO:0000259" key="8">
    <source>
        <dbReference type="Pfam" id="PF00171"/>
    </source>
</evidence>
<dbReference type="GO" id="GO:0005737">
    <property type="term" value="C:cytoplasm"/>
    <property type="evidence" value="ECO:0007669"/>
    <property type="project" value="TreeGrafter"/>
</dbReference>
<comment type="similarity">
    <text evidence="1 3 6">Belongs to the aldehyde dehydrogenase family.</text>
</comment>
<dbReference type="CDD" id="cd07087">
    <property type="entry name" value="ALDH_F3-13-14_CALDH-like"/>
    <property type="match status" value="1"/>
</dbReference>
<dbReference type="VEuPathDB" id="AmoebaDB:EHI_042140"/>
<dbReference type="FunFam" id="3.40.309.10:FF:000046">
    <property type="entry name" value="Aldehyde dehydrogenase"/>
    <property type="match status" value="1"/>
</dbReference>
<feature type="transmembrane region" description="Helical" evidence="7">
    <location>
        <begin position="12"/>
        <end position="37"/>
    </location>
</feature>
<organism evidence="9 10">
    <name type="scientific">Entamoeba histolytica</name>
    <dbReference type="NCBI Taxonomy" id="5759"/>
    <lineage>
        <taxon>Eukaryota</taxon>
        <taxon>Amoebozoa</taxon>
        <taxon>Evosea</taxon>
        <taxon>Archamoebae</taxon>
        <taxon>Mastigamoebida</taxon>
        <taxon>Entamoebidae</taxon>
        <taxon>Entamoeba</taxon>
    </lineage>
</organism>
<dbReference type="OMA" id="EIDWCKQ"/>
<keyword evidence="7" id="KW-0812">Transmembrane</keyword>
<protein>
    <recommendedName>
        <fullName evidence="3">Aldehyde dehydrogenase</fullName>
    </recommendedName>
</protein>
<dbReference type="FunFam" id="3.40.605.10:FF:000004">
    <property type="entry name" value="Aldehyde dehydrogenase"/>
    <property type="match status" value="1"/>
</dbReference>
<dbReference type="InterPro" id="IPR016161">
    <property type="entry name" value="Ald_DH/histidinol_DH"/>
</dbReference>
<reference evidence="9 10" key="1">
    <citation type="submission" date="2016-05" db="EMBL/GenBank/DDBJ databases">
        <title>First whole genome sequencing of Entamoeba histolytica HM1:IMSS-clone-6.</title>
        <authorList>
            <person name="Mukherjee Avik.K."/>
            <person name="Izumyama S."/>
            <person name="Nakada-Tsukui K."/>
            <person name="Nozaki T."/>
        </authorList>
    </citation>
    <scope>NUCLEOTIDE SEQUENCE [LARGE SCALE GENOMIC DNA]</scope>
    <source>
        <strain evidence="9 10">HM1:IMSS clone 6</strain>
    </source>
</reference>
<evidence type="ECO:0000256" key="6">
    <source>
        <dbReference type="RuleBase" id="RU003345"/>
    </source>
</evidence>
<dbReference type="VEuPathDB" id="AmoebaDB:KM1_122750"/>
<evidence type="ECO:0000313" key="10">
    <source>
        <dbReference type="Proteomes" id="UP000078387"/>
    </source>
</evidence>
<feature type="domain" description="Aldehyde dehydrogenase" evidence="8">
    <location>
        <begin position="64"/>
        <end position="491"/>
    </location>
</feature>
<feature type="active site" evidence="4 5">
    <location>
        <position position="273"/>
    </location>
</feature>
<evidence type="ECO:0000256" key="2">
    <source>
        <dbReference type="ARBA" id="ARBA00023002"/>
    </source>
</evidence>
<dbReference type="GO" id="GO:0004029">
    <property type="term" value="F:aldehyde dehydrogenase (NAD+) activity"/>
    <property type="evidence" value="ECO:0007669"/>
    <property type="project" value="TreeGrafter"/>
</dbReference>
<comment type="caution">
    <text evidence="9">The sequence shown here is derived from an EMBL/GenBank/DDBJ whole genome shotgun (WGS) entry which is preliminary data.</text>
</comment>
<sequence length="529" mass="59774">MEAYVLSLSDVLFNILFIGVCILSVLLLISHALKYIIGDSKEKKLFNQRLEQIKNQQPLEPTKYQDIQTICKTLKESYSTNALRHLDARKEVLYCLYRMVLDNKQAISNAIREDLHRDVGMCVAEVNSVIHEINFLRKNLNKYLKRKQVPTVCAQLFGKSFVEREPYGCVCVISPWNFPANLSLIPCAGALACGNTVFLKMSKYSMATSKLIAELCDKYIPSEYLRCEYLTGREAIQECCSASFDYYFFTGSTYVGKLINQAAAEKMVPATLELGGKNPAIVDKSVNLKVAAKRIAWAKSINAGQICVCVDHVFVPRSIKNEFCEAVKNSFIKFFGEDQKKSEDFGRIITKSAAKKMKEIIDQSDVYYGGEVDIENKYVQPTILQNVKIDDLCMKEEIFGPILPVIEYDTLDEVFEMVKQHPNPLACYVFTEDNDMFEHVIANINSGAIYNNDSIVHLLNPNLPFGGNCQSGIGCYHGKYTFDTFSRPRAVCNGHTSFDLSLKDWPFTSFQSWAVDRMAASEIPVVSYL</sequence>
<dbReference type="PANTHER" id="PTHR43570">
    <property type="entry name" value="ALDEHYDE DEHYDROGENASE"/>
    <property type="match status" value="1"/>
</dbReference>
<dbReference type="SUPFAM" id="SSF53720">
    <property type="entry name" value="ALDH-like"/>
    <property type="match status" value="1"/>
</dbReference>
<dbReference type="EMBL" id="BDEQ01000001">
    <property type="protein sequence ID" value="GAT96267.1"/>
    <property type="molecule type" value="Genomic_DNA"/>
</dbReference>
<accession>A0A5K1VAN3</accession>
<keyword evidence="7" id="KW-0472">Membrane</keyword>
<dbReference type="Gene3D" id="3.40.605.10">
    <property type="entry name" value="Aldehyde Dehydrogenase, Chain A, domain 1"/>
    <property type="match status" value="1"/>
</dbReference>
<dbReference type="InterPro" id="IPR016163">
    <property type="entry name" value="Ald_DH_C"/>
</dbReference>
<dbReference type="InterPro" id="IPR015590">
    <property type="entry name" value="Aldehyde_DH_dom"/>
</dbReference>
<dbReference type="InterPro" id="IPR012394">
    <property type="entry name" value="Aldehyde_DH_NAD(P)"/>
</dbReference>
<keyword evidence="2 3" id="KW-0560">Oxidoreductase</keyword>
<evidence type="ECO:0000256" key="1">
    <source>
        <dbReference type="ARBA" id="ARBA00009986"/>
    </source>
</evidence>
<dbReference type="AlphaFoldDB" id="A0A5K1VAN3"/>
<dbReference type="SMR" id="A0A5K1VAN3"/>
<dbReference type="PIRSF" id="PIRSF036492">
    <property type="entry name" value="ALDH"/>
    <property type="match status" value="1"/>
</dbReference>
<dbReference type="VEuPathDB" id="AmoebaDB:EHI8A_066500"/>
<dbReference type="Gene3D" id="3.40.309.10">
    <property type="entry name" value="Aldehyde Dehydrogenase, Chain A, domain 2"/>
    <property type="match status" value="1"/>
</dbReference>
<proteinExistence type="inferred from homology"/>
<name>A0A5K1VAN3_ENTHI</name>
<evidence type="ECO:0000313" key="9">
    <source>
        <dbReference type="EMBL" id="GAT96267.1"/>
    </source>
</evidence>
<dbReference type="InterPro" id="IPR029510">
    <property type="entry name" value="Ald_DH_CS_GLU"/>
</dbReference>
<dbReference type="PROSITE" id="PS00687">
    <property type="entry name" value="ALDEHYDE_DEHYDR_GLU"/>
    <property type="match status" value="1"/>
</dbReference>
<dbReference type="Pfam" id="PF00171">
    <property type="entry name" value="Aldedh"/>
    <property type="match status" value="1"/>
</dbReference>
<keyword evidence="7" id="KW-1133">Transmembrane helix</keyword>
<dbReference type="InterPro" id="IPR016162">
    <property type="entry name" value="Ald_DH_N"/>
</dbReference>
<feature type="active site" evidence="4">
    <location>
        <position position="307"/>
    </location>
</feature>
<gene>
    <name evidence="9" type="ORF">CL6EHI_042140</name>
</gene>
<dbReference type="VEuPathDB" id="AmoebaDB:EHI5A_095430"/>